<evidence type="ECO:0000313" key="8">
    <source>
        <dbReference type="Proteomes" id="UP001597118"/>
    </source>
</evidence>
<dbReference type="Pfam" id="PF08281">
    <property type="entry name" value="Sigma70_r4_2"/>
    <property type="match status" value="1"/>
</dbReference>
<dbReference type="PANTHER" id="PTHR43133:SF46">
    <property type="entry name" value="RNA POLYMERASE SIGMA-70 FACTOR ECF SUBFAMILY"/>
    <property type="match status" value="1"/>
</dbReference>
<feature type="domain" description="RNA polymerase sigma-70 region 2" evidence="5">
    <location>
        <begin position="21"/>
        <end position="82"/>
    </location>
</feature>
<dbReference type="SUPFAM" id="SSF88659">
    <property type="entry name" value="Sigma3 and sigma4 domains of RNA polymerase sigma factors"/>
    <property type="match status" value="1"/>
</dbReference>
<sequence length="192" mass="22562">MTDLDLLEAISLDNEVAFRTLFERYSSRIYSKAFSYIKDQEVCEQIVHDIFLGLWKNRKTLKILVFKNYISAATRYRVYKYLSIKKSSKTDFLEDTTANNKSVLNAGYENLSYKQLEIQIEQLLNDLPPRCKEIFLLSRKEFLSNDEIAKKLGISKRTIENQITRALKHLRSSMKDVMIYLIIIEGIKKMNL</sequence>
<dbReference type="EMBL" id="JBHUDG010000003">
    <property type="protein sequence ID" value="MFD1628786.1"/>
    <property type="molecule type" value="Genomic_DNA"/>
</dbReference>
<evidence type="ECO:0000259" key="5">
    <source>
        <dbReference type="Pfam" id="PF04542"/>
    </source>
</evidence>
<dbReference type="InterPro" id="IPR013249">
    <property type="entry name" value="RNA_pol_sigma70_r4_t2"/>
</dbReference>
<proteinExistence type="inferred from homology"/>
<protein>
    <submittedName>
        <fullName evidence="7">RNA polymerase sigma-70 factor</fullName>
    </submittedName>
</protein>
<feature type="domain" description="RNA polymerase sigma factor 70 region 4 type 2" evidence="6">
    <location>
        <begin position="119"/>
        <end position="170"/>
    </location>
</feature>
<evidence type="ECO:0000256" key="3">
    <source>
        <dbReference type="ARBA" id="ARBA00023082"/>
    </source>
</evidence>
<dbReference type="RefSeq" id="WP_379661172.1">
    <property type="nucleotide sequence ID" value="NZ_JBHUDG010000003.1"/>
</dbReference>
<dbReference type="InterPro" id="IPR039425">
    <property type="entry name" value="RNA_pol_sigma-70-like"/>
</dbReference>
<keyword evidence="2" id="KW-0805">Transcription regulation</keyword>
<evidence type="ECO:0000256" key="2">
    <source>
        <dbReference type="ARBA" id="ARBA00023015"/>
    </source>
</evidence>
<evidence type="ECO:0000313" key="7">
    <source>
        <dbReference type="EMBL" id="MFD1628786.1"/>
    </source>
</evidence>
<gene>
    <name evidence="7" type="ORF">ACFSAH_02795</name>
</gene>
<dbReference type="InterPro" id="IPR013324">
    <property type="entry name" value="RNA_pol_sigma_r3/r4-like"/>
</dbReference>
<keyword evidence="3" id="KW-0731">Sigma factor</keyword>
<dbReference type="Gene3D" id="1.10.1740.10">
    <property type="match status" value="1"/>
</dbReference>
<accession>A0ABW4I7R1</accession>
<dbReference type="Proteomes" id="UP001597118">
    <property type="component" value="Unassembled WGS sequence"/>
</dbReference>
<dbReference type="NCBIfam" id="TIGR02937">
    <property type="entry name" value="sigma70-ECF"/>
    <property type="match status" value="1"/>
</dbReference>
<keyword evidence="4" id="KW-0804">Transcription</keyword>
<organism evidence="7 8">
    <name type="scientific">Pseudopedobacter beijingensis</name>
    <dbReference type="NCBI Taxonomy" id="1207056"/>
    <lineage>
        <taxon>Bacteria</taxon>
        <taxon>Pseudomonadati</taxon>
        <taxon>Bacteroidota</taxon>
        <taxon>Sphingobacteriia</taxon>
        <taxon>Sphingobacteriales</taxon>
        <taxon>Sphingobacteriaceae</taxon>
        <taxon>Pseudopedobacter</taxon>
    </lineage>
</organism>
<comment type="similarity">
    <text evidence="1">Belongs to the sigma-70 factor family. ECF subfamily.</text>
</comment>
<comment type="caution">
    <text evidence="7">The sequence shown here is derived from an EMBL/GenBank/DDBJ whole genome shotgun (WGS) entry which is preliminary data.</text>
</comment>
<dbReference type="Pfam" id="PF04542">
    <property type="entry name" value="Sigma70_r2"/>
    <property type="match status" value="1"/>
</dbReference>
<dbReference type="PANTHER" id="PTHR43133">
    <property type="entry name" value="RNA POLYMERASE ECF-TYPE SIGMA FACTO"/>
    <property type="match status" value="1"/>
</dbReference>
<name>A0ABW4I7R1_9SPHI</name>
<dbReference type="Gene3D" id="1.10.10.10">
    <property type="entry name" value="Winged helix-like DNA-binding domain superfamily/Winged helix DNA-binding domain"/>
    <property type="match status" value="1"/>
</dbReference>
<evidence type="ECO:0000256" key="1">
    <source>
        <dbReference type="ARBA" id="ARBA00010641"/>
    </source>
</evidence>
<keyword evidence="8" id="KW-1185">Reference proteome</keyword>
<dbReference type="InterPro" id="IPR014327">
    <property type="entry name" value="RNA_pol_sigma70_bacteroid"/>
</dbReference>
<dbReference type="CDD" id="cd06171">
    <property type="entry name" value="Sigma70_r4"/>
    <property type="match status" value="1"/>
</dbReference>
<dbReference type="SUPFAM" id="SSF88946">
    <property type="entry name" value="Sigma2 domain of RNA polymerase sigma factors"/>
    <property type="match status" value="1"/>
</dbReference>
<dbReference type="InterPro" id="IPR013325">
    <property type="entry name" value="RNA_pol_sigma_r2"/>
</dbReference>
<dbReference type="InterPro" id="IPR007627">
    <property type="entry name" value="RNA_pol_sigma70_r2"/>
</dbReference>
<dbReference type="InterPro" id="IPR036388">
    <property type="entry name" value="WH-like_DNA-bd_sf"/>
</dbReference>
<dbReference type="InterPro" id="IPR014284">
    <property type="entry name" value="RNA_pol_sigma-70_dom"/>
</dbReference>
<evidence type="ECO:0000256" key="4">
    <source>
        <dbReference type="ARBA" id="ARBA00023163"/>
    </source>
</evidence>
<reference evidence="8" key="1">
    <citation type="journal article" date="2019" name="Int. J. Syst. Evol. Microbiol.">
        <title>The Global Catalogue of Microorganisms (GCM) 10K type strain sequencing project: providing services to taxonomists for standard genome sequencing and annotation.</title>
        <authorList>
            <consortium name="The Broad Institute Genomics Platform"/>
            <consortium name="The Broad Institute Genome Sequencing Center for Infectious Disease"/>
            <person name="Wu L."/>
            <person name="Ma J."/>
        </authorList>
    </citation>
    <scope>NUCLEOTIDE SEQUENCE [LARGE SCALE GENOMIC DNA]</scope>
    <source>
        <strain evidence="8">CCUG 53762</strain>
    </source>
</reference>
<dbReference type="NCBIfam" id="TIGR02985">
    <property type="entry name" value="Sig70_bacteroi1"/>
    <property type="match status" value="1"/>
</dbReference>
<evidence type="ECO:0000259" key="6">
    <source>
        <dbReference type="Pfam" id="PF08281"/>
    </source>
</evidence>